<proteinExistence type="inferred from homology"/>
<gene>
    <name evidence="4" type="ORF">F9K24_14735</name>
</gene>
<keyword evidence="3" id="KW-0732">Signal</keyword>
<evidence type="ECO:0000256" key="1">
    <source>
        <dbReference type="ARBA" id="ARBA00010996"/>
    </source>
</evidence>
<dbReference type="CDD" id="cd02968">
    <property type="entry name" value="SCO"/>
    <property type="match status" value="1"/>
</dbReference>
<evidence type="ECO:0000256" key="3">
    <source>
        <dbReference type="SAM" id="SignalP"/>
    </source>
</evidence>
<comment type="caution">
    <text evidence="4">The sequence shown here is derived from an EMBL/GenBank/DDBJ whole genome shotgun (WGS) entry which is preliminary data.</text>
</comment>
<dbReference type="Gene3D" id="3.40.30.10">
    <property type="entry name" value="Glutaredoxin"/>
    <property type="match status" value="1"/>
</dbReference>
<evidence type="ECO:0000313" key="4">
    <source>
        <dbReference type="EMBL" id="KAB2931204.1"/>
    </source>
</evidence>
<feature type="signal peptide" evidence="3">
    <location>
        <begin position="1"/>
        <end position="19"/>
    </location>
</feature>
<name>A0A833H037_9LEPT</name>
<dbReference type="Proteomes" id="UP000460298">
    <property type="component" value="Unassembled WGS sequence"/>
</dbReference>
<sequence length="263" mass="29004">MLRLAPLVLLFVSMLPLTAETSREPEGVGVDQKPGETLPLDLMFKNESGESVPLRSFFAKGKPVLIAPSYFECIRLCTYIYNGIGKAVKATPNLLPGRDYTIISLSINPADNPMMAKMKGENYREALKEGGGPDLKSDAWTFVTGSEENIKAITDAVGFRYKKDGKDFSHPAALVLVTPDGKISRYLFGIEFEPRDYRLALVEASDGEIGGIVDAVMLSCFRYDPIEGKYSPFAWGFMRIGGVATLALLLGTFFILKRREKRA</sequence>
<protein>
    <submittedName>
        <fullName evidence="4">SCO family protein</fullName>
    </submittedName>
</protein>
<keyword evidence="2" id="KW-0812">Transmembrane</keyword>
<dbReference type="InterPro" id="IPR036249">
    <property type="entry name" value="Thioredoxin-like_sf"/>
</dbReference>
<evidence type="ECO:0000313" key="5">
    <source>
        <dbReference type="Proteomes" id="UP000460298"/>
    </source>
</evidence>
<comment type="similarity">
    <text evidence="1">Belongs to the SCO1/2 family.</text>
</comment>
<feature type="transmembrane region" description="Helical" evidence="2">
    <location>
        <begin position="233"/>
        <end position="256"/>
    </location>
</feature>
<dbReference type="SUPFAM" id="SSF52833">
    <property type="entry name" value="Thioredoxin-like"/>
    <property type="match status" value="1"/>
</dbReference>
<dbReference type="Pfam" id="PF02630">
    <property type="entry name" value="SCO1-SenC"/>
    <property type="match status" value="1"/>
</dbReference>
<evidence type="ECO:0000256" key="2">
    <source>
        <dbReference type="SAM" id="Phobius"/>
    </source>
</evidence>
<dbReference type="InterPro" id="IPR003782">
    <property type="entry name" value="SCO1/SenC"/>
</dbReference>
<reference evidence="4 5" key="1">
    <citation type="submission" date="2019-10" db="EMBL/GenBank/DDBJ databases">
        <title>Extracellular Electron Transfer in a Candidatus Methanoperedens spp. Enrichment Culture.</title>
        <authorList>
            <person name="Berger S."/>
            <person name="Rangel Shaw D."/>
            <person name="Berben T."/>
            <person name="In 'T Zandt M."/>
            <person name="Frank J."/>
            <person name="Reimann J."/>
            <person name="Jetten M.S.M."/>
            <person name="Welte C.U."/>
        </authorList>
    </citation>
    <scope>NUCLEOTIDE SEQUENCE [LARGE SCALE GENOMIC DNA]</scope>
    <source>
        <strain evidence="4">SB12</strain>
    </source>
</reference>
<dbReference type="AlphaFoldDB" id="A0A833H037"/>
<keyword evidence="2" id="KW-0472">Membrane</keyword>
<accession>A0A833H037</accession>
<feature type="chain" id="PRO_5032322315" evidence="3">
    <location>
        <begin position="20"/>
        <end position="263"/>
    </location>
</feature>
<keyword evidence="2" id="KW-1133">Transmembrane helix</keyword>
<organism evidence="4 5">
    <name type="scientific">Leptonema illini</name>
    <dbReference type="NCBI Taxonomy" id="183"/>
    <lineage>
        <taxon>Bacteria</taxon>
        <taxon>Pseudomonadati</taxon>
        <taxon>Spirochaetota</taxon>
        <taxon>Spirochaetia</taxon>
        <taxon>Leptospirales</taxon>
        <taxon>Leptospiraceae</taxon>
        <taxon>Leptonema</taxon>
    </lineage>
</organism>
<dbReference type="EMBL" id="WBUI01000015">
    <property type="protein sequence ID" value="KAB2931204.1"/>
    <property type="molecule type" value="Genomic_DNA"/>
</dbReference>